<dbReference type="InterPro" id="IPR020568">
    <property type="entry name" value="Ribosomal_Su5_D2-typ_SF"/>
</dbReference>
<dbReference type="InterPro" id="IPR014721">
    <property type="entry name" value="Ribsml_uS5_D2-typ_fold_subgr"/>
</dbReference>
<dbReference type="GO" id="GO:0003735">
    <property type="term" value="F:structural constituent of ribosome"/>
    <property type="evidence" value="ECO:0007669"/>
    <property type="project" value="InterPro"/>
</dbReference>
<dbReference type="SUPFAM" id="SSF54211">
    <property type="entry name" value="Ribosomal protein S5 domain 2-like"/>
    <property type="match status" value="1"/>
</dbReference>
<dbReference type="PANTHER" id="PTHR21569">
    <property type="entry name" value="RIBOSOMAL PROTEIN S9"/>
    <property type="match status" value="1"/>
</dbReference>
<dbReference type="AlphaFoldDB" id="A0A1F6C412"/>
<dbReference type="Pfam" id="PF00380">
    <property type="entry name" value="Ribosomal_S9"/>
    <property type="match status" value="1"/>
</dbReference>
<name>A0A1F6C412_9BACT</name>
<dbReference type="GO" id="GO:0022627">
    <property type="term" value="C:cytosolic small ribosomal subunit"/>
    <property type="evidence" value="ECO:0007669"/>
    <property type="project" value="TreeGrafter"/>
</dbReference>
<dbReference type="STRING" id="1798473.A3G50_02780"/>
<evidence type="ECO:0000256" key="3">
    <source>
        <dbReference type="ARBA" id="ARBA00023274"/>
    </source>
</evidence>
<keyword evidence="3 5" id="KW-0687">Ribonucleoprotein</keyword>
<evidence type="ECO:0000256" key="2">
    <source>
        <dbReference type="ARBA" id="ARBA00022980"/>
    </source>
</evidence>
<dbReference type="FunFam" id="3.30.230.10:FF:000001">
    <property type="entry name" value="30S ribosomal protein S9"/>
    <property type="match status" value="1"/>
</dbReference>
<dbReference type="InterPro" id="IPR000754">
    <property type="entry name" value="Ribosomal_uS9"/>
</dbReference>
<dbReference type="Proteomes" id="UP000176633">
    <property type="component" value="Unassembled WGS sequence"/>
</dbReference>
<dbReference type="PANTHER" id="PTHR21569:SF1">
    <property type="entry name" value="SMALL RIBOSOMAL SUBUNIT PROTEIN US9M"/>
    <property type="match status" value="1"/>
</dbReference>
<accession>A0A1F6C412</accession>
<dbReference type="InterPro" id="IPR023035">
    <property type="entry name" value="Ribosomal_uS9_bac/plastid"/>
</dbReference>
<dbReference type="Gene3D" id="3.30.230.10">
    <property type="match status" value="1"/>
</dbReference>
<dbReference type="GO" id="GO:0006412">
    <property type="term" value="P:translation"/>
    <property type="evidence" value="ECO:0007669"/>
    <property type="project" value="UniProtKB-UniRule"/>
</dbReference>
<reference evidence="7 8" key="1">
    <citation type="journal article" date="2016" name="Nat. Commun.">
        <title>Thousands of microbial genomes shed light on interconnected biogeochemical processes in an aquifer system.</title>
        <authorList>
            <person name="Anantharaman K."/>
            <person name="Brown C.T."/>
            <person name="Hug L.A."/>
            <person name="Sharon I."/>
            <person name="Castelle C.J."/>
            <person name="Probst A.J."/>
            <person name="Thomas B.C."/>
            <person name="Singh A."/>
            <person name="Wilkins M.J."/>
            <person name="Karaoz U."/>
            <person name="Brodie E.L."/>
            <person name="Williams K.H."/>
            <person name="Hubbard S.S."/>
            <person name="Banfield J.F."/>
        </authorList>
    </citation>
    <scope>NUCLEOTIDE SEQUENCE [LARGE SCALE GENOMIC DNA]</scope>
</reference>
<comment type="similarity">
    <text evidence="1 5 6">Belongs to the universal ribosomal protein uS9 family.</text>
</comment>
<proteinExistence type="inferred from homology"/>
<gene>
    <name evidence="5" type="primary">rpsI</name>
    <name evidence="7" type="ORF">A3G50_02780</name>
</gene>
<evidence type="ECO:0000313" key="8">
    <source>
        <dbReference type="Proteomes" id="UP000176633"/>
    </source>
</evidence>
<dbReference type="PROSITE" id="PS00360">
    <property type="entry name" value="RIBOSOMAL_S9"/>
    <property type="match status" value="1"/>
</dbReference>
<evidence type="ECO:0000313" key="7">
    <source>
        <dbReference type="EMBL" id="OGG43920.1"/>
    </source>
</evidence>
<dbReference type="EMBL" id="MFKM01000002">
    <property type="protein sequence ID" value="OGG43920.1"/>
    <property type="molecule type" value="Genomic_DNA"/>
</dbReference>
<sequence>MRSERYFEAVGRRKTAIARVRIYGRKGGLLVNEKDYQKYFPAARFQQMILAPLEKTKLVAKIDVTAKVFGGGINSQAEAVRHGLSRALVLFDSNLKSVIKSFGYLRRDPRMVERKKFGLKKARRAPQWAKR</sequence>
<evidence type="ECO:0000256" key="4">
    <source>
        <dbReference type="ARBA" id="ARBA00035259"/>
    </source>
</evidence>
<organism evidence="7 8">
    <name type="scientific">Candidatus Jorgensenbacteria bacterium RIFCSPLOWO2_12_FULL_42_11</name>
    <dbReference type="NCBI Taxonomy" id="1798473"/>
    <lineage>
        <taxon>Bacteria</taxon>
        <taxon>Candidatus Joergenseniibacteriota</taxon>
    </lineage>
</organism>
<dbReference type="GO" id="GO:0003723">
    <property type="term" value="F:RNA binding"/>
    <property type="evidence" value="ECO:0007669"/>
    <property type="project" value="TreeGrafter"/>
</dbReference>
<evidence type="ECO:0000256" key="1">
    <source>
        <dbReference type="ARBA" id="ARBA00005251"/>
    </source>
</evidence>
<dbReference type="HAMAP" id="MF_00532_B">
    <property type="entry name" value="Ribosomal_uS9_B"/>
    <property type="match status" value="1"/>
</dbReference>
<keyword evidence="2 5" id="KW-0689">Ribosomal protein</keyword>
<dbReference type="InterPro" id="IPR020574">
    <property type="entry name" value="Ribosomal_uS9_CS"/>
</dbReference>
<evidence type="ECO:0000256" key="5">
    <source>
        <dbReference type="HAMAP-Rule" id="MF_00532"/>
    </source>
</evidence>
<comment type="caution">
    <text evidence="7">The sequence shown here is derived from an EMBL/GenBank/DDBJ whole genome shotgun (WGS) entry which is preliminary data.</text>
</comment>
<evidence type="ECO:0000256" key="6">
    <source>
        <dbReference type="RuleBase" id="RU003815"/>
    </source>
</evidence>
<protein>
    <recommendedName>
        <fullName evidence="4 5">Small ribosomal subunit protein uS9</fullName>
    </recommendedName>
</protein>
<dbReference type="NCBIfam" id="NF001099">
    <property type="entry name" value="PRK00132.1"/>
    <property type="match status" value="1"/>
</dbReference>